<evidence type="ECO:0000313" key="4">
    <source>
        <dbReference type="Proteomes" id="UP001320245"/>
    </source>
</evidence>
<dbReference type="InterPro" id="IPR000210">
    <property type="entry name" value="BTB/POZ_dom"/>
</dbReference>
<dbReference type="InterPro" id="IPR011333">
    <property type="entry name" value="SKP1/BTB/POZ_sf"/>
</dbReference>
<gene>
    <name evidence="3" type="ORF">SLS53_001812</name>
</gene>
<feature type="region of interest" description="Disordered" evidence="1">
    <location>
        <begin position="1"/>
        <end position="42"/>
    </location>
</feature>
<dbReference type="CDD" id="cd18186">
    <property type="entry name" value="BTB_POZ_ZBTB_KLHL-like"/>
    <property type="match status" value="1"/>
</dbReference>
<dbReference type="Proteomes" id="UP001320245">
    <property type="component" value="Unassembled WGS sequence"/>
</dbReference>
<feature type="compositionally biased region" description="Basic residues" evidence="1">
    <location>
        <begin position="1"/>
        <end position="11"/>
    </location>
</feature>
<dbReference type="AlphaFoldDB" id="A0AAN9YKX5"/>
<comment type="caution">
    <text evidence="3">The sequence shown here is derived from an EMBL/GenBank/DDBJ whole genome shotgun (WGS) entry which is preliminary data.</text>
</comment>
<accession>A0AAN9YKX5</accession>
<dbReference type="SUPFAM" id="SSF54695">
    <property type="entry name" value="POZ domain"/>
    <property type="match status" value="1"/>
</dbReference>
<feature type="domain" description="BTB" evidence="2">
    <location>
        <begin position="57"/>
        <end position="128"/>
    </location>
</feature>
<dbReference type="Gene3D" id="3.30.710.10">
    <property type="entry name" value="Potassium Channel Kv1.1, Chain A"/>
    <property type="match status" value="1"/>
</dbReference>
<evidence type="ECO:0000313" key="3">
    <source>
        <dbReference type="EMBL" id="KAK7746627.1"/>
    </source>
</evidence>
<dbReference type="PANTHER" id="PTHR47843:SF2">
    <property type="entry name" value="BTB DOMAIN-CONTAINING PROTEIN"/>
    <property type="match status" value="1"/>
</dbReference>
<name>A0AAN9YKX5_9PEZI</name>
<dbReference type="EMBL" id="JAJSPL020000005">
    <property type="protein sequence ID" value="KAK7746627.1"/>
    <property type="molecule type" value="Genomic_DNA"/>
</dbReference>
<evidence type="ECO:0000259" key="2">
    <source>
        <dbReference type="PROSITE" id="PS50097"/>
    </source>
</evidence>
<protein>
    <recommendedName>
        <fullName evidence="2">BTB domain-containing protein</fullName>
    </recommendedName>
</protein>
<sequence length="270" mass="30932">MSASQRKRKRSYLVTSDTSVPSDTDDVPLASSTGSNRKVSKTKAMEQETNVIVFGPPVVKVAVGPNKTQFAVHKQSLDLAQAGRFFNQAFNNGIRESHTGHLELLEDDPDAFKFFLKWLYGSCIDPSITMVPKDLLRDCDNPRVLRLYTFAHKYLIHDLEDFTMSELYDRLYRCDWRNTGIDGDTITHFLDRVSPESHMHKLLAMRFIKDALSAQVSNEADEKNVDDFVGSLPDRFVQLITREIFKVKFNSYVVPTMIWGKKSDYLLRKP</sequence>
<organism evidence="3 4">
    <name type="scientific">Cytospora paraplurivora</name>
    <dbReference type="NCBI Taxonomy" id="2898453"/>
    <lineage>
        <taxon>Eukaryota</taxon>
        <taxon>Fungi</taxon>
        <taxon>Dikarya</taxon>
        <taxon>Ascomycota</taxon>
        <taxon>Pezizomycotina</taxon>
        <taxon>Sordariomycetes</taxon>
        <taxon>Sordariomycetidae</taxon>
        <taxon>Diaporthales</taxon>
        <taxon>Cytosporaceae</taxon>
        <taxon>Cytospora</taxon>
    </lineage>
</organism>
<dbReference type="PROSITE" id="PS50097">
    <property type="entry name" value="BTB"/>
    <property type="match status" value="1"/>
</dbReference>
<proteinExistence type="predicted"/>
<reference evidence="3 4" key="1">
    <citation type="journal article" date="2023" name="PLoS ONE">
        <title>Cytospora paraplurivora sp. nov. isolated from orchards with fruit tree decline syndrome in Ontario, Canada.</title>
        <authorList>
            <person name="Ilyukhin E."/>
            <person name="Nguyen H.D.T."/>
            <person name="Castle A.J."/>
            <person name="Ellouze W."/>
        </authorList>
    </citation>
    <scope>NUCLEOTIDE SEQUENCE [LARGE SCALE GENOMIC DNA]</scope>
    <source>
        <strain evidence="3 4">FDS-564</strain>
    </source>
</reference>
<dbReference type="Pfam" id="PF00651">
    <property type="entry name" value="BTB"/>
    <property type="match status" value="1"/>
</dbReference>
<dbReference type="PANTHER" id="PTHR47843">
    <property type="entry name" value="BTB DOMAIN-CONTAINING PROTEIN-RELATED"/>
    <property type="match status" value="1"/>
</dbReference>
<keyword evidence="4" id="KW-1185">Reference proteome</keyword>
<evidence type="ECO:0000256" key="1">
    <source>
        <dbReference type="SAM" id="MobiDB-lite"/>
    </source>
</evidence>